<evidence type="ECO:0000256" key="6">
    <source>
        <dbReference type="ARBA" id="ARBA00022989"/>
    </source>
</evidence>
<keyword evidence="10" id="KW-1185">Reference proteome</keyword>
<proteinExistence type="inferred from homology"/>
<dbReference type="Proteomes" id="UP000614601">
    <property type="component" value="Unassembled WGS sequence"/>
</dbReference>
<evidence type="ECO:0000256" key="3">
    <source>
        <dbReference type="ARBA" id="ARBA00022676"/>
    </source>
</evidence>
<evidence type="ECO:0000313" key="9">
    <source>
        <dbReference type="EMBL" id="CAD5207753.1"/>
    </source>
</evidence>
<protein>
    <recommendedName>
        <fullName evidence="8">Glycosyltransferase family 92 protein</fullName>
        <ecNumber evidence="8">2.4.1.-</ecNumber>
    </recommendedName>
</protein>
<gene>
    <name evidence="9" type="ORF">BOKJ2_LOCUS2355</name>
</gene>
<dbReference type="GO" id="GO:0005737">
    <property type="term" value="C:cytoplasm"/>
    <property type="evidence" value="ECO:0007669"/>
    <property type="project" value="TreeGrafter"/>
</dbReference>
<evidence type="ECO:0000256" key="7">
    <source>
        <dbReference type="ARBA" id="ARBA00023136"/>
    </source>
</evidence>
<dbReference type="Pfam" id="PF01697">
    <property type="entry name" value="Glyco_transf_92"/>
    <property type="match status" value="1"/>
</dbReference>
<dbReference type="PANTHER" id="PTHR21461:SF80">
    <property type="entry name" value="GLYCOSYLTRANSFERASE FAMILY 92 PROTEIN"/>
    <property type="match status" value="1"/>
</dbReference>
<dbReference type="PANTHER" id="PTHR21461">
    <property type="entry name" value="GLYCOSYLTRANSFERASE FAMILY 92 PROTEIN"/>
    <property type="match status" value="1"/>
</dbReference>
<dbReference type="EMBL" id="CAJFDH010000001">
    <property type="protein sequence ID" value="CAD5207753.1"/>
    <property type="molecule type" value="Genomic_DNA"/>
</dbReference>
<dbReference type="OrthoDB" id="2526284at2759"/>
<keyword evidence="4 8" id="KW-0808">Transferase</keyword>
<evidence type="ECO:0000313" key="10">
    <source>
        <dbReference type="Proteomes" id="UP000614601"/>
    </source>
</evidence>
<comment type="caution">
    <text evidence="9">The sequence shown here is derived from an EMBL/GenBank/DDBJ whole genome shotgun (WGS) entry which is preliminary data.</text>
</comment>
<evidence type="ECO:0000256" key="5">
    <source>
        <dbReference type="ARBA" id="ARBA00022692"/>
    </source>
</evidence>
<evidence type="ECO:0000256" key="4">
    <source>
        <dbReference type="ARBA" id="ARBA00022679"/>
    </source>
</evidence>
<dbReference type="EMBL" id="CAJFCW020000001">
    <property type="protein sequence ID" value="CAG9086567.1"/>
    <property type="molecule type" value="Genomic_DNA"/>
</dbReference>
<accession>A0A811JXL1</accession>
<dbReference type="AlphaFoldDB" id="A0A811JXL1"/>
<keyword evidence="5" id="KW-0812">Transmembrane</keyword>
<dbReference type="GO" id="GO:0016020">
    <property type="term" value="C:membrane"/>
    <property type="evidence" value="ECO:0007669"/>
    <property type="project" value="UniProtKB-SubCell"/>
</dbReference>
<keyword evidence="7" id="KW-0472">Membrane</keyword>
<dbReference type="EC" id="2.4.1.-" evidence="8"/>
<keyword evidence="3 8" id="KW-0328">Glycosyltransferase</keyword>
<dbReference type="GO" id="GO:0016757">
    <property type="term" value="F:glycosyltransferase activity"/>
    <property type="evidence" value="ECO:0007669"/>
    <property type="project" value="UniProtKB-UniRule"/>
</dbReference>
<dbReference type="InterPro" id="IPR008166">
    <property type="entry name" value="Glyco_transf_92"/>
</dbReference>
<sequence>MRLYYIKRSLLIAICFISVTYIYQQFQQNIDYNTKPAIAINVTRPLHNANNTIYTELAVFIDRKIDSSANGTSGDNIDKNAISDDIVDKNVISDDILDKNAISIDIMDKNAASDNIPVENAISNNIPVETVISDEIASENAISNEILDKSAISTTMLMTMGPSTNTNSTNQSSTAMDNITNHAVDETGLKDDKNGLKIENLKNFHIGNVSFTNPKKVKDQFYIRSAFRVSNSTIRLTILRHLQNRRTLQFTFSNNTGTVKQVCNLKGCRNAYAPSCRIIGIIGTIELVDSSVNDKILKLWSVGSESIDMPIIDVRSRPPIHNLAVCLQSIFLHDETSVFIQFFEHWIAHGATKFYIYRQNYAAQIQNVLDFYANRMGIDVEYVNWSELPYKDQPNPNELIFRTEVYMNVFDCLHRARYTAKYVAQMDLDETVVVRENDTLLNIVEGAFGRNSKLATIQLKSRKGEFTDQSFDSIRDFRGISFKPFYTLAVENKFFPPPAYSKLIHRPERVLTGHHHLLTEGEYIGNTTEKYGMTVINQRTLSIIHLRRSRDNLFKLKQMAPNRSLRPQAIKWERSFRSHIQNYTGDTSTAPYSNMAEVEKCRKSLNYNLRSICGSIYFCALKLDTSSYYVAPNTWYTL</sequence>
<organism evidence="9 10">
    <name type="scientific">Bursaphelenchus okinawaensis</name>
    <dbReference type="NCBI Taxonomy" id="465554"/>
    <lineage>
        <taxon>Eukaryota</taxon>
        <taxon>Metazoa</taxon>
        <taxon>Ecdysozoa</taxon>
        <taxon>Nematoda</taxon>
        <taxon>Chromadorea</taxon>
        <taxon>Rhabditida</taxon>
        <taxon>Tylenchina</taxon>
        <taxon>Tylenchomorpha</taxon>
        <taxon>Aphelenchoidea</taxon>
        <taxon>Aphelenchoididae</taxon>
        <taxon>Bursaphelenchus</taxon>
    </lineage>
</organism>
<evidence type="ECO:0000256" key="1">
    <source>
        <dbReference type="ARBA" id="ARBA00004167"/>
    </source>
</evidence>
<name>A0A811JXL1_9BILA</name>
<evidence type="ECO:0000256" key="8">
    <source>
        <dbReference type="RuleBase" id="RU366017"/>
    </source>
</evidence>
<comment type="similarity">
    <text evidence="2 8">Belongs to the glycosyltransferase 92 family.</text>
</comment>
<comment type="subcellular location">
    <subcellularLocation>
        <location evidence="1">Membrane</location>
        <topology evidence="1">Single-pass membrane protein</topology>
    </subcellularLocation>
</comment>
<evidence type="ECO:0000256" key="2">
    <source>
        <dbReference type="ARBA" id="ARBA00007647"/>
    </source>
</evidence>
<dbReference type="Proteomes" id="UP000783686">
    <property type="component" value="Unassembled WGS sequence"/>
</dbReference>
<reference evidence="9" key="1">
    <citation type="submission" date="2020-09" db="EMBL/GenBank/DDBJ databases">
        <authorList>
            <person name="Kikuchi T."/>
        </authorList>
    </citation>
    <scope>NUCLEOTIDE SEQUENCE</scope>
    <source>
        <strain evidence="9">SH1</strain>
    </source>
</reference>
<keyword evidence="6" id="KW-1133">Transmembrane helix</keyword>